<evidence type="ECO:0000256" key="2">
    <source>
        <dbReference type="ARBA" id="ARBA00022840"/>
    </source>
</evidence>
<dbReference type="PROSITE" id="PS50043">
    <property type="entry name" value="HTH_LUXR_2"/>
    <property type="match status" value="1"/>
</dbReference>
<dbReference type="Pfam" id="PF00196">
    <property type="entry name" value="GerE"/>
    <property type="match status" value="1"/>
</dbReference>
<dbReference type="Gene3D" id="3.40.50.300">
    <property type="entry name" value="P-loop containing nucleotide triphosphate hydrolases"/>
    <property type="match status" value="1"/>
</dbReference>
<dbReference type="Proteomes" id="UP000295075">
    <property type="component" value="Unassembled WGS sequence"/>
</dbReference>
<dbReference type="EMBL" id="SMKA01000006">
    <property type="protein sequence ID" value="TDC34656.1"/>
    <property type="molecule type" value="Genomic_DNA"/>
</dbReference>
<dbReference type="PANTHER" id="PTHR16305">
    <property type="entry name" value="TESTICULAR SOLUBLE ADENYLYL CYCLASE"/>
    <property type="match status" value="1"/>
</dbReference>
<dbReference type="PRINTS" id="PR00038">
    <property type="entry name" value="HTHLUXR"/>
</dbReference>
<dbReference type="SUPFAM" id="SSF52540">
    <property type="entry name" value="P-loop containing nucleoside triphosphate hydrolases"/>
    <property type="match status" value="1"/>
</dbReference>
<comment type="caution">
    <text evidence="4">The sequence shown here is derived from an EMBL/GenBank/DDBJ whole genome shotgun (WGS) entry which is preliminary data.</text>
</comment>
<dbReference type="InterPro" id="IPR041664">
    <property type="entry name" value="AAA_16"/>
</dbReference>
<dbReference type="InterPro" id="IPR036388">
    <property type="entry name" value="WH-like_DNA-bd_sf"/>
</dbReference>
<gene>
    <name evidence="4" type="ORF">E1261_03270</name>
</gene>
<dbReference type="Gene3D" id="1.25.40.10">
    <property type="entry name" value="Tetratricopeptide repeat domain"/>
    <property type="match status" value="1"/>
</dbReference>
<dbReference type="SMART" id="SM00421">
    <property type="entry name" value="HTH_LUXR"/>
    <property type="match status" value="1"/>
</dbReference>
<dbReference type="OrthoDB" id="5476461at2"/>
<reference evidence="4 5" key="1">
    <citation type="submission" date="2019-03" db="EMBL/GenBank/DDBJ databases">
        <title>Draft genome sequences of novel Actinobacteria.</title>
        <authorList>
            <person name="Sahin N."/>
            <person name="Ay H."/>
            <person name="Saygin H."/>
        </authorList>
    </citation>
    <scope>NUCLEOTIDE SEQUENCE [LARGE SCALE GENOMIC DNA]</scope>
    <source>
        <strain evidence="4 5">JCM 30547</strain>
    </source>
</reference>
<protein>
    <submittedName>
        <fullName evidence="4">Helix-turn-helix transcriptional regulator</fullName>
    </submittedName>
</protein>
<dbReference type="GO" id="GO:0004016">
    <property type="term" value="F:adenylate cyclase activity"/>
    <property type="evidence" value="ECO:0007669"/>
    <property type="project" value="TreeGrafter"/>
</dbReference>
<name>A0A4R4QG56_9ACTN</name>
<dbReference type="InterPro" id="IPR011990">
    <property type="entry name" value="TPR-like_helical_dom_sf"/>
</dbReference>
<evidence type="ECO:0000313" key="4">
    <source>
        <dbReference type="EMBL" id="TDC34656.1"/>
    </source>
</evidence>
<dbReference type="GO" id="GO:0006355">
    <property type="term" value="P:regulation of DNA-templated transcription"/>
    <property type="evidence" value="ECO:0007669"/>
    <property type="project" value="InterPro"/>
</dbReference>
<dbReference type="SUPFAM" id="SSF48452">
    <property type="entry name" value="TPR-like"/>
    <property type="match status" value="1"/>
</dbReference>
<organism evidence="4 5">
    <name type="scientific">Kribbella albertanoniae</name>
    <dbReference type="NCBI Taxonomy" id="1266829"/>
    <lineage>
        <taxon>Bacteria</taxon>
        <taxon>Bacillati</taxon>
        <taxon>Actinomycetota</taxon>
        <taxon>Actinomycetes</taxon>
        <taxon>Propionibacteriales</taxon>
        <taxon>Kribbellaceae</taxon>
        <taxon>Kribbella</taxon>
    </lineage>
</organism>
<dbReference type="InterPro" id="IPR000792">
    <property type="entry name" value="Tscrpt_reg_LuxR_C"/>
</dbReference>
<dbReference type="PANTHER" id="PTHR16305:SF35">
    <property type="entry name" value="TRANSCRIPTIONAL ACTIVATOR DOMAIN"/>
    <property type="match status" value="1"/>
</dbReference>
<dbReference type="RefSeq" id="WP_132401564.1">
    <property type="nucleotide sequence ID" value="NZ_SMKA01000006.1"/>
</dbReference>
<evidence type="ECO:0000256" key="1">
    <source>
        <dbReference type="ARBA" id="ARBA00022741"/>
    </source>
</evidence>
<dbReference type="AlphaFoldDB" id="A0A4R4QG56"/>
<dbReference type="InterPro" id="IPR027417">
    <property type="entry name" value="P-loop_NTPase"/>
</dbReference>
<keyword evidence="2" id="KW-0067">ATP-binding</keyword>
<dbReference type="GO" id="GO:0003677">
    <property type="term" value="F:DNA binding"/>
    <property type="evidence" value="ECO:0007669"/>
    <property type="project" value="InterPro"/>
</dbReference>
<dbReference type="InterPro" id="IPR016032">
    <property type="entry name" value="Sig_transdc_resp-reg_C-effctor"/>
</dbReference>
<dbReference type="GO" id="GO:0005737">
    <property type="term" value="C:cytoplasm"/>
    <property type="evidence" value="ECO:0007669"/>
    <property type="project" value="TreeGrafter"/>
</dbReference>
<dbReference type="CDD" id="cd06170">
    <property type="entry name" value="LuxR_C_like"/>
    <property type="match status" value="1"/>
</dbReference>
<evidence type="ECO:0000313" key="5">
    <source>
        <dbReference type="Proteomes" id="UP000295075"/>
    </source>
</evidence>
<evidence type="ECO:0000259" key="3">
    <source>
        <dbReference type="PROSITE" id="PS50043"/>
    </source>
</evidence>
<dbReference type="Gene3D" id="1.10.10.10">
    <property type="entry name" value="Winged helix-like DNA-binding domain superfamily/Winged helix DNA-binding domain"/>
    <property type="match status" value="1"/>
</dbReference>
<accession>A0A4R4QG56</accession>
<keyword evidence="1" id="KW-0547">Nucleotide-binding</keyword>
<proteinExistence type="predicted"/>
<sequence length="862" mass="93678">MNRRIVERERELDELTAAVRLAASGSGSVVLISGEAGIGKSRLVEAMAAWMPPEGRTLVGHCDDLQTARTLGPFRDLADKVSAGLATELEIGTDRDRLLTALLAELRDSRRPTLLAVEDIHWADEATLDVLRYLVRRIEQLPVVLMLTYRDDDLSLGPLLHFLGVTGGSDVCRRLPLNRLTPDGVAELAANSSLDAAAVFAATAGNPFFVSEVLASGTATEVPSTVVDSVRDRLQRLSPEVHSAVQQLAVVPTVIDRWLLDEIVVGGIRALADAEEAGLLEVTPRRVSFRHELTRRAIADSLPVVRYMELNQNVLTALVARSDADVARIVHHAVAAGDQQAIVRFAPAAARDAASGGAHRQAVAHYQAALLYADAFPPIERSQLLQEYAIESYTIGASDEAVAAQRRAIDLRRSLGDHVAVGEGLRWLSRMHWWGGDRLTAEQVAEEAIGVLEPLGPSRSLARAYSNQAQLDILAYNPTKAMPTAERAVAMSRQTEDPATLAHALTNLGASLWQLGMPDSMQTLEEGLQVALDVGAKEDACRIYVNIAWNLLDQFRAADAEQFITAGLELAERAEQFGWLDMLHVLRAVAETSRGRWSEAVRSAEQAVGAQTLFRCPALVTLGRIKTRTGDPTAGELLASALELSHRIGEQLWIGHAAAAAAEEAWLRGDAAAVIDIAAAPYAQARQRRIRTGWPWPELGYWLTKAGHEVAAPETDSPFDLLTSGRWREAADRWRTAGYRYEYALALTESPDPADLLEALDVLGSINATSLAKVTRRLLREQGATTIPRGRALTSRQNPAGLTARQLEVLRLLNQGLTDAEIADRLVVSVRTASNHVAAVLARLGVHTRSEAVEQARVWLEP</sequence>
<feature type="domain" description="HTH luxR-type" evidence="3">
    <location>
        <begin position="795"/>
        <end position="860"/>
    </location>
</feature>
<dbReference type="Pfam" id="PF13191">
    <property type="entry name" value="AAA_16"/>
    <property type="match status" value="1"/>
</dbReference>
<dbReference type="SUPFAM" id="SSF46894">
    <property type="entry name" value="C-terminal effector domain of the bipartite response regulators"/>
    <property type="match status" value="1"/>
</dbReference>
<keyword evidence="5" id="KW-1185">Reference proteome</keyword>
<dbReference type="GO" id="GO:0005524">
    <property type="term" value="F:ATP binding"/>
    <property type="evidence" value="ECO:0007669"/>
    <property type="project" value="UniProtKB-KW"/>
</dbReference>